<dbReference type="KEGG" id="mgg:MPLG2_2836"/>
<organism evidence="1 2">
    <name type="scientific">Micropruina glycogenica</name>
    <dbReference type="NCBI Taxonomy" id="75385"/>
    <lineage>
        <taxon>Bacteria</taxon>
        <taxon>Bacillati</taxon>
        <taxon>Actinomycetota</taxon>
        <taxon>Actinomycetes</taxon>
        <taxon>Propionibacteriales</taxon>
        <taxon>Nocardioidaceae</taxon>
        <taxon>Micropruina</taxon>
    </lineage>
</organism>
<dbReference type="EMBL" id="LT985188">
    <property type="protein sequence ID" value="SPD87866.1"/>
    <property type="molecule type" value="Genomic_DNA"/>
</dbReference>
<proteinExistence type="predicted"/>
<evidence type="ECO:0000313" key="1">
    <source>
        <dbReference type="EMBL" id="SPD87866.1"/>
    </source>
</evidence>
<reference evidence="1 2" key="1">
    <citation type="submission" date="2018-02" db="EMBL/GenBank/DDBJ databases">
        <authorList>
            <person name="Cohen D.B."/>
            <person name="Kent A.D."/>
        </authorList>
    </citation>
    <scope>NUCLEOTIDE SEQUENCE [LARGE SCALE GENOMIC DNA]</scope>
    <source>
        <strain evidence="1">1</strain>
    </source>
</reference>
<dbReference type="RefSeq" id="WP_105186504.1">
    <property type="nucleotide sequence ID" value="NZ_BAAAGO010000008.1"/>
</dbReference>
<evidence type="ECO:0000313" key="2">
    <source>
        <dbReference type="Proteomes" id="UP000238164"/>
    </source>
</evidence>
<dbReference type="Proteomes" id="UP000238164">
    <property type="component" value="Chromosome 1"/>
</dbReference>
<sequence>MHEHDDISVEVSPFQAQGVLSGFLVSGRWPASTVEWARFLLLAVRVASVPGMLLTSTVFRVREERPESSHPGAVGLVIAEGPVVGQNAVLPGQFAAHQPPGLIVLHPPSEIRPSLPEQDDVAAGCVLLPGLPHLGLDHRAAWVEADRRGNIARMVSRAGIDPNEDADTAVLALLLAA</sequence>
<keyword evidence="2" id="KW-1185">Reference proteome</keyword>
<dbReference type="AlphaFoldDB" id="A0A2N9JJD6"/>
<dbReference type="OrthoDB" id="4865010at2"/>
<name>A0A2N9JJD6_9ACTN</name>
<gene>
    <name evidence="1" type="ORF">MPLG2_2836</name>
</gene>
<evidence type="ECO:0008006" key="3">
    <source>
        <dbReference type="Google" id="ProtNLM"/>
    </source>
</evidence>
<protein>
    <recommendedName>
        <fullName evidence="3">Peptidase</fullName>
    </recommendedName>
</protein>
<accession>A0A2N9JJD6</accession>